<sequence length="349" mass="36769">MPDRTPRQSAPYVAKWATDGTGGELWALAEEKNADAIVTIQSTFHRLTCVLEFSAPELRSTAGYYRETDLAAAANLDRALPAAIRMCPPALEYENAGIVCKPALFGDPKNPESNLIPPPEEPDSPVNRLGFMDYISPTAWIMKGLDTVLGFDPIQEVQNKIVGDWETFARMPSVLAGASAALHDIALNIQSGASSLQQFWQGNAGEAAYRYFTDLATAIDSLRAPLVKIGDEYKVMADAVWSAGDAIGGLLKGMCDTAIITGIAAVGGTVTAATGVGAVVGYGVAAVSAARILEQWAQITKYLAVANTAIMTFRSGLNLNLNDLDSVNLPVIGAGAGYDHPLTGAGAHV</sequence>
<keyword evidence="2" id="KW-1185">Reference proteome</keyword>
<proteinExistence type="predicted"/>
<gene>
    <name evidence="1" type="ORF">I4J89_42730</name>
</gene>
<name>A0A931G2V7_9ACTN</name>
<accession>A0A931G2V7</accession>
<dbReference type="SUPFAM" id="SSF140453">
    <property type="entry name" value="EsxAB dimer-like"/>
    <property type="match status" value="1"/>
</dbReference>
<dbReference type="RefSeq" id="WP_196419944.1">
    <property type="nucleotide sequence ID" value="NZ_JADQTO010000035.1"/>
</dbReference>
<dbReference type="Proteomes" id="UP000598146">
    <property type="component" value="Unassembled WGS sequence"/>
</dbReference>
<reference evidence="1" key="1">
    <citation type="submission" date="2020-11" db="EMBL/GenBank/DDBJ databases">
        <title>Isolation and identification of active actinomycetes.</title>
        <authorList>
            <person name="Sun X."/>
        </authorList>
    </citation>
    <scope>NUCLEOTIDE SEQUENCE</scope>
    <source>
        <strain evidence="1">NEAU-A11</strain>
    </source>
</reference>
<dbReference type="EMBL" id="JADQTO010000035">
    <property type="protein sequence ID" value="MBG0568167.1"/>
    <property type="molecule type" value="Genomic_DNA"/>
</dbReference>
<dbReference type="InterPro" id="IPR036689">
    <property type="entry name" value="ESAT-6-like_sf"/>
</dbReference>
<dbReference type="AlphaFoldDB" id="A0A931G2V7"/>
<protein>
    <submittedName>
        <fullName evidence="1">Uncharacterized protein</fullName>
    </submittedName>
</protein>
<comment type="caution">
    <text evidence="1">The sequence shown here is derived from an EMBL/GenBank/DDBJ whole genome shotgun (WGS) entry which is preliminary data.</text>
</comment>
<evidence type="ECO:0000313" key="1">
    <source>
        <dbReference type="EMBL" id="MBG0568167.1"/>
    </source>
</evidence>
<organism evidence="1 2">
    <name type="scientific">Actinoplanes aureus</name>
    <dbReference type="NCBI Taxonomy" id="2792083"/>
    <lineage>
        <taxon>Bacteria</taxon>
        <taxon>Bacillati</taxon>
        <taxon>Actinomycetota</taxon>
        <taxon>Actinomycetes</taxon>
        <taxon>Micromonosporales</taxon>
        <taxon>Micromonosporaceae</taxon>
        <taxon>Actinoplanes</taxon>
    </lineage>
</organism>
<evidence type="ECO:0000313" key="2">
    <source>
        <dbReference type="Proteomes" id="UP000598146"/>
    </source>
</evidence>